<sequence>MKAYRIKISSWTSSFRYPNIISGFQPTLLVPPISTVLGILNACAGKYLVHSELFLGYYFEYGGKSVDLETIYQVELDSKNIPKNQVKSNVIRREFLFENCLYLYLVDLELVRYFRNPYYSILLGRSSDLASVDSIEEVELNEVIDAYMIKGQIVPFKGNCLPGVIQALPKYFTETIPRNNIGTEAYSVIPYNAADVQTDLTAYRDCIEEKQIDIYFHQLNFTEYI</sequence>
<gene>
    <name evidence="2" type="ORF">HMPREF1536_00626</name>
</gene>
<dbReference type="Proteomes" id="UP000033035">
    <property type="component" value="Unassembled WGS sequence"/>
</dbReference>
<dbReference type="RefSeq" id="WP_028727915.1">
    <property type="nucleotide sequence ID" value="NZ_AUAE01000019.1"/>
</dbReference>
<protein>
    <submittedName>
        <fullName evidence="2">CRISPR-associated protein cas5, subtype I-b/tneap</fullName>
    </submittedName>
</protein>
<dbReference type="InterPro" id="IPR013337">
    <property type="entry name" value="CRISPR-assoc_prot_Cas5_Tneap"/>
</dbReference>
<accession>A0A0F5JPY7</accession>
<name>A0A0F5JPY7_9BACT</name>
<proteinExistence type="predicted"/>
<reference evidence="2 3" key="1">
    <citation type="submission" date="2013-04" db="EMBL/GenBank/DDBJ databases">
        <title>The Genome Sequence of Parabacteroides gordonii DSM 23371.</title>
        <authorList>
            <consortium name="The Broad Institute Genomics Platform"/>
            <person name="Earl A."/>
            <person name="Ward D."/>
            <person name="Feldgarden M."/>
            <person name="Gevers D."/>
            <person name="Martens E."/>
            <person name="Sakamoto M."/>
            <person name="Benno Y."/>
            <person name="Suzuki N."/>
            <person name="Matsunaga N."/>
            <person name="Koshihara K."/>
            <person name="Seki M."/>
            <person name="Komiya H."/>
            <person name="Walker B."/>
            <person name="Young S."/>
            <person name="Zeng Q."/>
            <person name="Gargeya S."/>
            <person name="Fitzgerald M."/>
            <person name="Haas B."/>
            <person name="Abouelleil A."/>
            <person name="Allen A.W."/>
            <person name="Alvarado L."/>
            <person name="Arachchi H.M."/>
            <person name="Berlin A.M."/>
            <person name="Chapman S.B."/>
            <person name="Gainer-Dewar J."/>
            <person name="Goldberg J."/>
            <person name="Griggs A."/>
            <person name="Gujja S."/>
            <person name="Hansen M."/>
            <person name="Howarth C."/>
            <person name="Imamovic A."/>
            <person name="Ireland A."/>
            <person name="Larimer J."/>
            <person name="McCowan C."/>
            <person name="Murphy C."/>
            <person name="Pearson M."/>
            <person name="Poon T.W."/>
            <person name="Priest M."/>
            <person name="Roberts A."/>
            <person name="Saif S."/>
            <person name="Shea T."/>
            <person name="Sisk P."/>
            <person name="Sykes S."/>
            <person name="Wortman J."/>
            <person name="Nusbaum C."/>
            <person name="Birren B."/>
        </authorList>
    </citation>
    <scope>NUCLEOTIDE SEQUENCE [LARGE SCALE GENOMIC DNA]</scope>
    <source>
        <strain evidence="2 3">MS-1</strain>
    </source>
</reference>
<comment type="caution">
    <text evidence="2">The sequence shown here is derived from an EMBL/GenBank/DDBJ whole genome shotgun (WGS) entry which is preliminary data.</text>
</comment>
<dbReference type="InterPro" id="IPR013422">
    <property type="entry name" value="CRISPR-assoc_prot_Cas5_N"/>
</dbReference>
<dbReference type="NCBIfam" id="TIGR02593">
    <property type="entry name" value="CRISPR_cas5"/>
    <property type="match status" value="1"/>
</dbReference>
<dbReference type="NCBIfam" id="TIGR01895">
    <property type="entry name" value="cas_Cas5t"/>
    <property type="match status" value="1"/>
</dbReference>
<evidence type="ECO:0000313" key="3">
    <source>
        <dbReference type="Proteomes" id="UP000033035"/>
    </source>
</evidence>
<evidence type="ECO:0000313" key="2">
    <source>
        <dbReference type="EMBL" id="KKB59645.1"/>
    </source>
</evidence>
<organism evidence="2 3">
    <name type="scientific">Parabacteroides gordonii MS-1 = DSM 23371</name>
    <dbReference type="NCBI Taxonomy" id="1203610"/>
    <lineage>
        <taxon>Bacteria</taxon>
        <taxon>Pseudomonadati</taxon>
        <taxon>Bacteroidota</taxon>
        <taxon>Bacteroidia</taxon>
        <taxon>Bacteroidales</taxon>
        <taxon>Tannerellaceae</taxon>
        <taxon>Parabacteroides</taxon>
    </lineage>
</organism>
<dbReference type="HOGENOM" id="CLU_102545_0_0_10"/>
<dbReference type="CDD" id="cd09693">
    <property type="entry name" value="Cas5_I"/>
    <property type="match status" value="1"/>
</dbReference>
<dbReference type="GO" id="GO:0051607">
    <property type="term" value="P:defense response to virus"/>
    <property type="evidence" value="ECO:0007669"/>
    <property type="project" value="UniProtKB-KW"/>
</dbReference>
<keyword evidence="3" id="KW-1185">Reference proteome</keyword>
<keyword evidence="1" id="KW-0051">Antiviral defense</keyword>
<evidence type="ECO:0000256" key="1">
    <source>
        <dbReference type="ARBA" id="ARBA00023118"/>
    </source>
</evidence>
<dbReference type="STRING" id="1203610.HMPREF1536_00626"/>
<dbReference type="EMBL" id="AQHW01000003">
    <property type="protein sequence ID" value="KKB59645.1"/>
    <property type="molecule type" value="Genomic_DNA"/>
</dbReference>
<dbReference type="PATRIC" id="fig|1203610.3.peg.646"/>
<dbReference type="AlphaFoldDB" id="A0A0F5JPY7"/>